<dbReference type="PANTHER" id="PTHR45631">
    <property type="entry name" value="OS07G0107800 PROTEIN-RELATED"/>
    <property type="match status" value="1"/>
</dbReference>
<evidence type="ECO:0000256" key="8">
    <source>
        <dbReference type="ARBA" id="ARBA00022737"/>
    </source>
</evidence>
<dbReference type="PROSITE" id="PS00108">
    <property type="entry name" value="PROTEIN_KINASE_ST"/>
    <property type="match status" value="1"/>
</dbReference>
<organism evidence="19 20">
    <name type="scientific">Vigna radiata var. radiata</name>
    <name type="common">Mung bean</name>
    <name type="synonym">Phaseolus aureus</name>
    <dbReference type="NCBI Taxonomy" id="3916"/>
    <lineage>
        <taxon>Eukaryota</taxon>
        <taxon>Viridiplantae</taxon>
        <taxon>Streptophyta</taxon>
        <taxon>Embryophyta</taxon>
        <taxon>Tracheophyta</taxon>
        <taxon>Spermatophyta</taxon>
        <taxon>Magnoliopsida</taxon>
        <taxon>eudicotyledons</taxon>
        <taxon>Gunneridae</taxon>
        <taxon>Pentapetalae</taxon>
        <taxon>rosids</taxon>
        <taxon>fabids</taxon>
        <taxon>Fabales</taxon>
        <taxon>Fabaceae</taxon>
        <taxon>Papilionoideae</taxon>
        <taxon>50 kb inversion clade</taxon>
        <taxon>NPAAA clade</taxon>
        <taxon>indigoferoid/millettioid clade</taxon>
        <taxon>Phaseoleae</taxon>
        <taxon>Vigna</taxon>
    </lineage>
</organism>
<keyword evidence="9 15" id="KW-0547">Nucleotide-binding</keyword>
<keyword evidence="4" id="KW-0433">Leucine-rich repeat</keyword>
<dbReference type="PANTHER" id="PTHR45631:SF212">
    <property type="entry name" value="PROTEIN KINASE DOMAIN-CONTAINING PROTEIN"/>
    <property type="match status" value="1"/>
</dbReference>
<evidence type="ECO:0000256" key="14">
    <source>
        <dbReference type="ARBA" id="ARBA00023170"/>
    </source>
</evidence>
<evidence type="ECO:0000256" key="17">
    <source>
        <dbReference type="SAM" id="SignalP"/>
    </source>
</evidence>
<dbReference type="FunFam" id="3.80.10.10:FF:000129">
    <property type="entry name" value="Leucine-rich repeat receptor-like kinase"/>
    <property type="match status" value="1"/>
</dbReference>
<dbReference type="FunFam" id="1.10.510.10:FF:000146">
    <property type="entry name" value="LRR receptor-like serine/threonine-protein kinase IOS1"/>
    <property type="match status" value="1"/>
</dbReference>
<evidence type="ECO:0000256" key="10">
    <source>
        <dbReference type="ARBA" id="ARBA00022777"/>
    </source>
</evidence>
<dbReference type="RefSeq" id="XP_014503273.1">
    <property type="nucleotide sequence ID" value="XM_014647787.1"/>
</dbReference>
<dbReference type="GeneID" id="106763618"/>
<proteinExistence type="predicted"/>
<evidence type="ECO:0000256" key="15">
    <source>
        <dbReference type="PROSITE-ProRule" id="PRU10141"/>
    </source>
</evidence>
<keyword evidence="6 16" id="KW-0812">Transmembrane</keyword>
<dbReference type="PROSITE" id="PS00107">
    <property type="entry name" value="PROTEIN_KINASE_ATP"/>
    <property type="match status" value="1"/>
</dbReference>
<keyword evidence="14" id="KW-0675">Receptor</keyword>
<protein>
    <submittedName>
        <fullName evidence="20">Leucine-rich repeat receptor-like serine/threonine-protein kinase At2g04300</fullName>
    </submittedName>
</protein>
<sequence>MERALQWIVVVAICASSTLIRAAGIDETPHRKLSNVDYSVDAIKRIKDIYKISRMKWQGDPCGPQVFTWDGLTCNARNPPRIISLNLSSSKLSGNIDVSFSNLANLEILDLSNNQLVGEVPEFLAKLSQLKILNLSRNSLTGPIPDALIAKSKSNSLQLSLEGNTDICQIGSCKKKKNIVRLVASNVASIVVSIIIVGIIMIWRSHRKNEGGISSTSRKDKLKLKNQTFSYSEIHNITNGFETMIGKGGFGEVYLGTLQSGERVAVKKLSMSSKQGYKEFKSEAKFLTLVHHRNVVSLVGYCDEDDAKALIYEYLSKGNLQEHLSEKLKCLGWKERVQIALDAASGLDYLHNGCKPPIIHRDLKGSNILLDENMHAKISDFGLSRTFANDNDTHVLTNYPGGTPGYLDPEFHSSGTLNKRSDVYSFGVILLELITGQPAIRGTPDKPSHIHTWVKQKLEAGDIQAIVDPRLEGNYHVASAWKFLDIAMSCLPDIAIQRPDISHVTSELKDCLHLEASLQRTVSNNRDSFLMDSVLIDFNESDISPNPR</sequence>
<name>A0A1S3UB67_VIGRR</name>
<dbReference type="SUPFAM" id="SSF56112">
    <property type="entry name" value="Protein kinase-like (PK-like)"/>
    <property type="match status" value="1"/>
</dbReference>
<feature type="signal peptide" evidence="17">
    <location>
        <begin position="1"/>
        <end position="22"/>
    </location>
</feature>
<keyword evidence="12 16" id="KW-1133">Transmembrane helix</keyword>
<evidence type="ECO:0000256" key="9">
    <source>
        <dbReference type="ARBA" id="ARBA00022741"/>
    </source>
</evidence>
<dbReference type="InterPro" id="IPR008271">
    <property type="entry name" value="Ser/Thr_kinase_AS"/>
</dbReference>
<dbReference type="Gene3D" id="1.10.510.10">
    <property type="entry name" value="Transferase(Phosphotransferase) domain 1"/>
    <property type="match status" value="1"/>
</dbReference>
<evidence type="ECO:0000259" key="18">
    <source>
        <dbReference type="PROSITE" id="PS50011"/>
    </source>
</evidence>
<dbReference type="Pfam" id="PF00560">
    <property type="entry name" value="LRR_1"/>
    <property type="match status" value="2"/>
</dbReference>
<dbReference type="AlphaFoldDB" id="A0A1S3UB67"/>
<keyword evidence="11 15" id="KW-0067">ATP-binding</keyword>
<keyword evidence="3" id="KW-0597">Phosphoprotein</keyword>
<dbReference type="GO" id="GO:0016020">
    <property type="term" value="C:membrane"/>
    <property type="evidence" value="ECO:0007669"/>
    <property type="project" value="UniProtKB-SubCell"/>
</dbReference>
<feature type="binding site" evidence="15">
    <location>
        <position position="268"/>
    </location>
    <ligand>
        <name>ATP</name>
        <dbReference type="ChEBI" id="CHEBI:30616"/>
    </ligand>
</feature>
<keyword evidence="19" id="KW-1185">Reference proteome</keyword>
<reference evidence="19" key="1">
    <citation type="journal article" date="2014" name="Nat. Commun.">
        <title>Genome sequence of mungbean and insights into evolution within Vigna species.</title>
        <authorList>
            <person name="Kang Y.J."/>
            <person name="Kim S.K."/>
            <person name="Kim M.Y."/>
            <person name="Lestari P."/>
            <person name="Kim K.H."/>
            <person name="Ha B.K."/>
            <person name="Jun T.H."/>
            <person name="Hwang W.J."/>
            <person name="Lee T."/>
            <person name="Lee J."/>
            <person name="Shim S."/>
            <person name="Yoon M.Y."/>
            <person name="Jang Y.E."/>
            <person name="Han K.S."/>
            <person name="Taeprayoon P."/>
            <person name="Yoon N."/>
            <person name="Somta P."/>
            <person name="Tanya P."/>
            <person name="Kim K.S."/>
            <person name="Gwag J.G."/>
            <person name="Moon J.K."/>
            <person name="Lee Y.H."/>
            <person name="Park B.S."/>
            <person name="Bombarely A."/>
            <person name="Doyle J.J."/>
            <person name="Jackson S.A."/>
            <person name="Schafleitner R."/>
            <person name="Srinives P."/>
            <person name="Varshney R.K."/>
            <person name="Lee S.H."/>
        </authorList>
    </citation>
    <scope>NUCLEOTIDE SEQUENCE [LARGE SCALE GENOMIC DNA]</scope>
    <source>
        <strain evidence="19">cv. VC1973A</strain>
    </source>
</reference>
<feature type="domain" description="Protein kinase" evidence="18">
    <location>
        <begin position="239"/>
        <end position="516"/>
    </location>
</feature>
<dbReference type="InterPro" id="IPR000719">
    <property type="entry name" value="Prot_kinase_dom"/>
</dbReference>
<evidence type="ECO:0000256" key="4">
    <source>
        <dbReference type="ARBA" id="ARBA00022614"/>
    </source>
</evidence>
<keyword evidence="13 16" id="KW-0472">Membrane</keyword>
<evidence type="ECO:0000256" key="5">
    <source>
        <dbReference type="ARBA" id="ARBA00022679"/>
    </source>
</evidence>
<accession>A0A1S3UB67</accession>
<dbReference type="SMART" id="SM00220">
    <property type="entry name" value="S_TKc"/>
    <property type="match status" value="1"/>
</dbReference>
<dbReference type="SUPFAM" id="SSF52058">
    <property type="entry name" value="L domain-like"/>
    <property type="match status" value="1"/>
</dbReference>
<dbReference type="Pfam" id="PF07714">
    <property type="entry name" value="PK_Tyr_Ser-Thr"/>
    <property type="match status" value="1"/>
</dbReference>
<evidence type="ECO:0000313" key="19">
    <source>
        <dbReference type="Proteomes" id="UP000087766"/>
    </source>
</evidence>
<dbReference type="PROSITE" id="PS50011">
    <property type="entry name" value="PROTEIN_KINASE_DOM"/>
    <property type="match status" value="1"/>
</dbReference>
<evidence type="ECO:0000256" key="11">
    <source>
        <dbReference type="ARBA" id="ARBA00022840"/>
    </source>
</evidence>
<evidence type="ECO:0000256" key="13">
    <source>
        <dbReference type="ARBA" id="ARBA00023136"/>
    </source>
</evidence>
<keyword evidence="8" id="KW-0677">Repeat</keyword>
<dbReference type="InterPro" id="IPR001245">
    <property type="entry name" value="Ser-Thr/Tyr_kinase_cat_dom"/>
</dbReference>
<feature type="chain" id="PRO_5010197315" evidence="17">
    <location>
        <begin position="23"/>
        <end position="548"/>
    </location>
</feature>
<keyword evidence="2" id="KW-0723">Serine/threonine-protein kinase</keyword>
<feature type="transmembrane region" description="Helical" evidence="16">
    <location>
        <begin position="182"/>
        <end position="203"/>
    </location>
</feature>
<comment type="subcellular location">
    <subcellularLocation>
        <location evidence="1">Membrane</location>
        <topology evidence="1">Single-pass membrane protein</topology>
    </subcellularLocation>
</comment>
<keyword evidence="10" id="KW-0418">Kinase</keyword>
<reference evidence="20" key="2">
    <citation type="submission" date="2025-08" db="UniProtKB">
        <authorList>
            <consortium name="RefSeq"/>
        </authorList>
    </citation>
    <scope>IDENTIFICATION</scope>
    <source>
        <tissue evidence="20">Leaf</tissue>
    </source>
</reference>
<evidence type="ECO:0000256" key="12">
    <source>
        <dbReference type="ARBA" id="ARBA00022989"/>
    </source>
</evidence>
<dbReference type="CDD" id="cd14066">
    <property type="entry name" value="STKc_IRAK"/>
    <property type="match status" value="1"/>
</dbReference>
<gene>
    <name evidence="20" type="primary">LOC106763618</name>
</gene>
<keyword evidence="7 17" id="KW-0732">Signal</keyword>
<evidence type="ECO:0000256" key="6">
    <source>
        <dbReference type="ARBA" id="ARBA00022692"/>
    </source>
</evidence>
<dbReference type="InterPro" id="IPR001611">
    <property type="entry name" value="Leu-rich_rpt"/>
</dbReference>
<dbReference type="Gene3D" id="3.80.10.10">
    <property type="entry name" value="Ribonuclease Inhibitor"/>
    <property type="match status" value="1"/>
</dbReference>
<evidence type="ECO:0000256" key="2">
    <source>
        <dbReference type="ARBA" id="ARBA00022527"/>
    </source>
</evidence>
<dbReference type="Proteomes" id="UP000087766">
    <property type="component" value="Chromosome 6"/>
</dbReference>
<dbReference type="InterPro" id="IPR011009">
    <property type="entry name" value="Kinase-like_dom_sf"/>
</dbReference>
<dbReference type="GO" id="GO:0004674">
    <property type="term" value="F:protein serine/threonine kinase activity"/>
    <property type="evidence" value="ECO:0007669"/>
    <property type="project" value="UniProtKB-KW"/>
</dbReference>
<keyword evidence="5" id="KW-0808">Transferase</keyword>
<evidence type="ECO:0000256" key="1">
    <source>
        <dbReference type="ARBA" id="ARBA00004167"/>
    </source>
</evidence>
<dbReference type="FunFam" id="3.30.200.20:FF:000394">
    <property type="entry name" value="Leucine-rich repeat receptor-like protein kinase"/>
    <property type="match status" value="1"/>
</dbReference>
<dbReference type="OrthoDB" id="1658010at2759"/>
<evidence type="ECO:0000256" key="3">
    <source>
        <dbReference type="ARBA" id="ARBA00022553"/>
    </source>
</evidence>
<evidence type="ECO:0000313" key="20">
    <source>
        <dbReference type="RefSeq" id="XP_014503273.1"/>
    </source>
</evidence>
<dbReference type="KEGG" id="vra:106763618"/>
<dbReference type="Gene3D" id="3.30.200.20">
    <property type="entry name" value="Phosphorylase Kinase, domain 1"/>
    <property type="match status" value="1"/>
</dbReference>
<dbReference type="PRINTS" id="PR00019">
    <property type="entry name" value="LEURICHRPT"/>
</dbReference>
<dbReference type="InterPro" id="IPR017441">
    <property type="entry name" value="Protein_kinase_ATP_BS"/>
</dbReference>
<dbReference type="InterPro" id="IPR032675">
    <property type="entry name" value="LRR_dom_sf"/>
</dbReference>
<evidence type="ECO:0000256" key="7">
    <source>
        <dbReference type="ARBA" id="ARBA00022729"/>
    </source>
</evidence>
<dbReference type="GO" id="GO:0005524">
    <property type="term" value="F:ATP binding"/>
    <property type="evidence" value="ECO:0007669"/>
    <property type="project" value="UniProtKB-UniRule"/>
</dbReference>
<evidence type="ECO:0000256" key="16">
    <source>
        <dbReference type="SAM" id="Phobius"/>
    </source>
</evidence>